<accession>A0A8H7ESN7</accession>
<evidence type="ECO:0000313" key="3">
    <source>
        <dbReference type="EMBL" id="KAF7731634.1"/>
    </source>
</evidence>
<dbReference type="InterPro" id="IPR020864">
    <property type="entry name" value="MACPF"/>
</dbReference>
<dbReference type="Pfam" id="PF01823">
    <property type="entry name" value="MACPF"/>
    <property type="match status" value="1"/>
</dbReference>
<evidence type="ECO:0000313" key="4">
    <source>
        <dbReference type="Proteomes" id="UP000605846"/>
    </source>
</evidence>
<organism evidence="3 4">
    <name type="scientific">Apophysomyces ossiformis</name>
    <dbReference type="NCBI Taxonomy" id="679940"/>
    <lineage>
        <taxon>Eukaryota</taxon>
        <taxon>Fungi</taxon>
        <taxon>Fungi incertae sedis</taxon>
        <taxon>Mucoromycota</taxon>
        <taxon>Mucoromycotina</taxon>
        <taxon>Mucoromycetes</taxon>
        <taxon>Mucorales</taxon>
        <taxon>Mucorineae</taxon>
        <taxon>Mucoraceae</taxon>
        <taxon>Apophysomyces</taxon>
    </lineage>
</organism>
<sequence>MNKYKTSIEDTTDVSDTASVSSSVQDNQDIEVHTSPNLPKVHSEPSFDISKLPPGWDNGIFFNGGESGVSSFELVNNQDLPHMIDAYQSTEILGVTTDSSLKDTFRLAVAVAPGFTAAAKALYDDMNEDAESVSDNQYRALVLVSSGEMQLGRKDIQLAPAFTKAVQEALDAPGEDKSKQYDALQHVFRKYGFHYPTRVVFGGKLMFEGDTYSWLSDASKDESAFSDIDINGWISQKEQSRIMQLTEQNLQHIVADGGDESKISCGLKEWISTIAKNPKVVLRGNLRPLYDLLENTTRRKILDIYETLKQNSWIHSLYGVHVDKESAKEPAIKIASGANIRYYPTGNLPITNKRSLGCMPKEKWTAELNFSVQSYFRREVDKELAKTDWADKVLLPGLQGYCFFACKALGKIMTKERWQSKQYISRRHVFLLPGAIKATIEFEKAILDALQQPTDEEKFMELEKVFHMYGYYYPQWVTLGGKLIYQYHFVSEYDPLKYRVESILRKESSWQASGGNTSLLYDDVPDIAGWLETTAHNQALVSVADVWPMYDLFNDEISAQIRQLYTKAYYQYRPRISSSLDNRLEEETALVSLTGKEMKIDCWKGIHFDGSVAPEDAIELKNDIDITKVLVPVNVMGGPEIQYHNRITELSINMSTHAFLPDGFSSRMQLNGFDTAAIEYHIETGKVREQQMLDLDTKYIKATEALKNAVAEALTLETDMKKLHQLKKVFRRFGFYYPTCILLGGRLSMDVTSLNLAPDLSTEDTEKAIDMILASNKRKSQCIGGDSVLGGRQDWIESVQSNQARIQFASMRPLYDILHTEQRVQVQRLFNENVFHYKEIPKIPPGMHFDRIDAEYQATELVKDDISSKMVMLRHFFDQPYVEHTEQYGIDLQEAQSKATVDVDAELEFSKHMYFNLGAQAAWKERKATSSHHRDNTEQAYDVVYVIYKELFLPDYLLQPTSQFKEAISKALEVGNLDQDTYYALQDVFQRFGYYYPTRVQIGGTLILPSPLKEQSEMQTTRSYNIKERFEKFIQMCQTTEINEMSHVERNNHQDIRSTKDESGTVIAQYNQELACHFANGVLSKSIAATETLNAAGKLNAHKNGHLHSLESKVATARKDLRPLYHLLDKWQRRQVRQTYKNIVLADERIRYNCPLLLTAYEQPDSEESESAVADHHAVEKALYLQLLKQRFDDVNEAIEYCRSACKDAGFSISEEYIDDCSHGIRCSQCEQQSLTRGDSDQIVTGWSIELLFDQTWYFYLPYEKNEVRHNHTLKAVNGENWDTTPAIQSSMILEIKHTALVTNEECKTARHVHYGDLIHLRLIYSENSAMMTLLNDELLLKVMKVGDLEKLSGTIKALRDTYLSASGCLKGVADKEDEEITVQDPDSDYLWFDTL</sequence>
<evidence type="ECO:0000259" key="2">
    <source>
        <dbReference type="Pfam" id="PF01823"/>
    </source>
</evidence>
<reference evidence="3" key="1">
    <citation type="submission" date="2020-01" db="EMBL/GenBank/DDBJ databases">
        <title>Genome Sequencing of Three Apophysomyces-Like Fungal Strains Confirms a Novel Fungal Genus in the Mucoromycota with divergent Burkholderia-like Endosymbiotic Bacteria.</title>
        <authorList>
            <person name="Stajich J.E."/>
            <person name="Macias A.M."/>
            <person name="Carter-House D."/>
            <person name="Lovett B."/>
            <person name="Kasson L.R."/>
            <person name="Berry K."/>
            <person name="Grigoriev I."/>
            <person name="Chang Y."/>
            <person name="Spatafora J."/>
            <person name="Kasson M.T."/>
        </authorList>
    </citation>
    <scope>NUCLEOTIDE SEQUENCE</scope>
    <source>
        <strain evidence="3">NRRL A-21654</strain>
    </source>
</reference>
<evidence type="ECO:0000256" key="1">
    <source>
        <dbReference type="SAM" id="MobiDB-lite"/>
    </source>
</evidence>
<feature type="region of interest" description="Disordered" evidence="1">
    <location>
        <begin position="1"/>
        <end position="46"/>
    </location>
</feature>
<gene>
    <name evidence="3" type="ORF">EC973_008803</name>
</gene>
<dbReference type="OrthoDB" id="2737493at2759"/>
<name>A0A8H7ESN7_9FUNG</name>
<comment type="caution">
    <text evidence="3">The sequence shown here is derived from an EMBL/GenBank/DDBJ whole genome shotgun (WGS) entry which is preliminary data.</text>
</comment>
<feature type="domain" description="MACPF" evidence="2">
    <location>
        <begin position="122"/>
        <end position="299"/>
    </location>
</feature>
<keyword evidence="4" id="KW-1185">Reference proteome</keyword>
<dbReference type="Proteomes" id="UP000605846">
    <property type="component" value="Unassembled WGS sequence"/>
</dbReference>
<dbReference type="EMBL" id="JABAYA010000008">
    <property type="protein sequence ID" value="KAF7731634.1"/>
    <property type="molecule type" value="Genomic_DNA"/>
</dbReference>
<feature type="compositionally biased region" description="Low complexity" evidence="1">
    <location>
        <begin position="14"/>
        <end position="24"/>
    </location>
</feature>
<protein>
    <recommendedName>
        <fullName evidence="2">MACPF domain-containing protein</fullName>
    </recommendedName>
</protein>
<proteinExistence type="predicted"/>